<protein>
    <recommendedName>
        <fullName evidence="5">EF-hand domain-containing protein</fullName>
    </recommendedName>
</protein>
<feature type="compositionally biased region" description="Basic and acidic residues" evidence="1">
    <location>
        <begin position="50"/>
        <end position="79"/>
    </location>
</feature>
<feature type="chain" id="PRO_5027077632" description="EF-hand domain-containing protein" evidence="2">
    <location>
        <begin position="22"/>
        <end position="629"/>
    </location>
</feature>
<feature type="region of interest" description="Disordered" evidence="1">
    <location>
        <begin position="467"/>
        <end position="503"/>
    </location>
</feature>
<evidence type="ECO:0000256" key="2">
    <source>
        <dbReference type="SAM" id="SignalP"/>
    </source>
</evidence>
<feature type="compositionally biased region" description="Gly residues" evidence="1">
    <location>
        <begin position="34"/>
        <end position="49"/>
    </location>
</feature>
<evidence type="ECO:0008006" key="5">
    <source>
        <dbReference type="Google" id="ProtNLM"/>
    </source>
</evidence>
<dbReference type="KEGG" id="gms:SOIL9_39540"/>
<proteinExistence type="predicted"/>
<accession>A0A6P2D2Y5</accession>
<evidence type="ECO:0000313" key="4">
    <source>
        <dbReference type="Proteomes" id="UP000464178"/>
    </source>
</evidence>
<gene>
    <name evidence="3" type="ORF">SOIL9_39540</name>
</gene>
<dbReference type="InterPro" id="IPR014867">
    <property type="entry name" value="Spore_coat_CotH_CotH2/3/7"/>
</dbReference>
<dbReference type="PANTHER" id="PTHR40050">
    <property type="entry name" value="INNER SPORE COAT PROTEIN H"/>
    <property type="match status" value="1"/>
</dbReference>
<dbReference type="RefSeq" id="WP_197909514.1">
    <property type="nucleotide sequence ID" value="NZ_LR593886.1"/>
</dbReference>
<keyword evidence="3" id="KW-0167">Capsid protein</keyword>
<feature type="compositionally biased region" description="Gly residues" evidence="1">
    <location>
        <begin position="591"/>
        <end position="604"/>
    </location>
</feature>
<feature type="compositionally biased region" description="Gly residues" evidence="1">
    <location>
        <begin position="80"/>
        <end position="97"/>
    </location>
</feature>
<keyword evidence="3" id="KW-0946">Virion</keyword>
<reference evidence="3 4" key="1">
    <citation type="submission" date="2019-05" db="EMBL/GenBank/DDBJ databases">
        <authorList>
            <consortium name="Science for Life Laboratories"/>
        </authorList>
    </citation>
    <scope>NUCLEOTIDE SEQUENCE [LARGE SCALE GENOMIC DNA]</scope>
    <source>
        <strain evidence="3">Soil9</strain>
    </source>
</reference>
<dbReference type="Pfam" id="PF08757">
    <property type="entry name" value="CotH"/>
    <property type="match status" value="1"/>
</dbReference>
<evidence type="ECO:0000256" key="1">
    <source>
        <dbReference type="SAM" id="MobiDB-lite"/>
    </source>
</evidence>
<keyword evidence="4" id="KW-1185">Reference proteome</keyword>
<feature type="signal peptide" evidence="2">
    <location>
        <begin position="1"/>
        <end position="21"/>
    </location>
</feature>
<feature type="region of interest" description="Disordered" evidence="1">
    <location>
        <begin position="577"/>
        <end position="607"/>
    </location>
</feature>
<name>A0A6P2D2Y5_9BACT</name>
<dbReference type="PANTHER" id="PTHR40050:SF1">
    <property type="entry name" value="INNER SPORE COAT PROTEIN H"/>
    <property type="match status" value="1"/>
</dbReference>
<dbReference type="Proteomes" id="UP000464178">
    <property type="component" value="Chromosome"/>
</dbReference>
<evidence type="ECO:0000313" key="3">
    <source>
        <dbReference type="EMBL" id="VTR93760.1"/>
    </source>
</evidence>
<dbReference type="EMBL" id="LR593886">
    <property type="protein sequence ID" value="VTR93760.1"/>
    <property type="molecule type" value="Genomic_DNA"/>
</dbReference>
<dbReference type="AlphaFoldDB" id="A0A6P2D2Y5"/>
<sequence length="629" mass="66854">MHRRLFALPAACLAAALVALCAPSGFTQPDKGGKGGFGKGGGFGGPPGGGERKILSEFDKNKDGWLNAEERKPARESAKRGGGFGGFGGPKGGFGRGEAGKPGPKVTPGEVKNFPDAKLYDATVLRTIFLEFENSDWEAELQDFHGTDVDVPATVTIDGKKYANVGIHFRGMSSYMGVGAGSKRSLNLSFDMADEKQRVYGAKTLNLLNSHEDPTMMSTVLYSHIAGQYIPTPKANFVKVVINGESWGIYGSVQQFDKPFLKENFNSTKGTRWKVRGSPGGRGGLEYFGEDVAAYKRVFEMKGGENEAAWKALINLCKVLNQTPADKLEEALKPILDIDGVLWFLALDNALINCDGYWIRSSDYSICLDDKGKFHIVPHDMNEAFRPAGGPGMGGPGGMMLRLPPPGVILPQPVQDTLQLTEEQKKKLAEMQKSVDEQIEKLLTEDQRKAFKEMKDRATVVGGPGGGFPGGPGGGFPGGPGGGFGGPGGPGGGMGGGRPGGGVELDPLVGLTDASKPLRSKLLAVPAFKTKYLANVKKIAEESLDWKKLGPVVAGYRKLIEKEVELDTRKLDSFEAFKRNTDPAAPTASAGGPGGGGRGPGGQGMNIRAFAEQRQKYLLSNADVKKAGQ</sequence>
<feature type="region of interest" description="Disordered" evidence="1">
    <location>
        <begin position="29"/>
        <end position="110"/>
    </location>
</feature>
<organism evidence="3 4">
    <name type="scientific">Gemmata massiliana</name>
    <dbReference type="NCBI Taxonomy" id="1210884"/>
    <lineage>
        <taxon>Bacteria</taxon>
        <taxon>Pseudomonadati</taxon>
        <taxon>Planctomycetota</taxon>
        <taxon>Planctomycetia</taxon>
        <taxon>Gemmatales</taxon>
        <taxon>Gemmataceae</taxon>
        <taxon>Gemmata</taxon>
    </lineage>
</organism>
<keyword evidence="2" id="KW-0732">Signal</keyword>